<feature type="domain" description="AB hydrolase-1" evidence="1">
    <location>
        <begin position="51"/>
        <end position="154"/>
    </location>
</feature>
<dbReference type="InterPro" id="IPR000073">
    <property type="entry name" value="AB_hydrolase_1"/>
</dbReference>
<dbReference type="InterPro" id="IPR050266">
    <property type="entry name" value="AB_hydrolase_sf"/>
</dbReference>
<name>A0A3D2X525_9FIRM</name>
<dbReference type="EMBL" id="DPVV01000249">
    <property type="protein sequence ID" value="HCL02240.1"/>
    <property type="molecule type" value="Genomic_DNA"/>
</dbReference>
<dbReference type="SUPFAM" id="SSF53474">
    <property type="entry name" value="alpha/beta-Hydrolases"/>
    <property type="match status" value="1"/>
</dbReference>
<evidence type="ECO:0000313" key="3">
    <source>
        <dbReference type="Proteomes" id="UP000262969"/>
    </source>
</evidence>
<dbReference type="AlphaFoldDB" id="A0A3D2X525"/>
<dbReference type="Pfam" id="PF00561">
    <property type="entry name" value="Abhydrolase_1"/>
    <property type="match status" value="1"/>
</dbReference>
<organism evidence="2 3">
    <name type="scientific">Lachnoclostridium phytofermentans</name>
    <dbReference type="NCBI Taxonomy" id="66219"/>
    <lineage>
        <taxon>Bacteria</taxon>
        <taxon>Bacillati</taxon>
        <taxon>Bacillota</taxon>
        <taxon>Clostridia</taxon>
        <taxon>Lachnospirales</taxon>
        <taxon>Lachnospiraceae</taxon>
    </lineage>
</organism>
<dbReference type="PANTHER" id="PTHR43798">
    <property type="entry name" value="MONOACYLGLYCEROL LIPASE"/>
    <property type="match status" value="1"/>
</dbReference>
<comment type="caution">
    <text evidence="2">The sequence shown here is derived from an EMBL/GenBank/DDBJ whole genome shotgun (WGS) entry which is preliminary data.</text>
</comment>
<proteinExistence type="predicted"/>
<reference evidence="2 3" key="1">
    <citation type="journal article" date="2018" name="Nat. Biotechnol.">
        <title>A standardized bacterial taxonomy based on genome phylogeny substantially revises the tree of life.</title>
        <authorList>
            <person name="Parks D.H."/>
            <person name="Chuvochina M."/>
            <person name="Waite D.W."/>
            <person name="Rinke C."/>
            <person name="Skarshewski A."/>
            <person name="Chaumeil P.A."/>
            <person name="Hugenholtz P."/>
        </authorList>
    </citation>
    <scope>NUCLEOTIDE SEQUENCE [LARGE SCALE GENOMIC DNA]</scope>
    <source>
        <strain evidence="2">UBA11728</strain>
    </source>
</reference>
<accession>A0A3D2X525</accession>
<sequence>MKVYRSSKAQNNILNTYDKLISKWNVRVDEIDIPTTYGNTHIIMCGDETKPPLVLFHGVGDDSALMWIFNAKALSEQFRVYAVDTLGGPGKSSLGEGYKNFDDVVWIDKVLEGLKLKKASFMGVSHGGYLVQLFTLHRPEKVEKAICLSAAVPIGESGSPMKTMMKIFLPEALFPTKNNVKKLLKKMSGTNYSVFTEDNLIMEHYTSLLRGFNNMAMKYHKVRSFSEDEVNKIRDKVFYLVGTEDPFEQMGGALALRRYHMNAKFYDGVGHGINHEISNEINQMVVKILKGEITNLRNVK</sequence>
<protein>
    <recommendedName>
        <fullName evidence="1">AB hydrolase-1 domain-containing protein</fullName>
    </recommendedName>
</protein>
<dbReference type="Gene3D" id="3.40.50.1820">
    <property type="entry name" value="alpha/beta hydrolase"/>
    <property type="match status" value="1"/>
</dbReference>
<dbReference type="InterPro" id="IPR029058">
    <property type="entry name" value="AB_hydrolase_fold"/>
</dbReference>
<dbReference type="Proteomes" id="UP000262969">
    <property type="component" value="Unassembled WGS sequence"/>
</dbReference>
<evidence type="ECO:0000259" key="1">
    <source>
        <dbReference type="Pfam" id="PF00561"/>
    </source>
</evidence>
<dbReference type="GO" id="GO:0016020">
    <property type="term" value="C:membrane"/>
    <property type="evidence" value="ECO:0007669"/>
    <property type="project" value="TreeGrafter"/>
</dbReference>
<dbReference type="PANTHER" id="PTHR43798:SF33">
    <property type="entry name" value="HYDROLASE, PUTATIVE (AFU_ORTHOLOGUE AFUA_2G14860)-RELATED"/>
    <property type="match status" value="1"/>
</dbReference>
<gene>
    <name evidence="2" type="ORF">DHW61_07480</name>
</gene>
<evidence type="ECO:0000313" key="2">
    <source>
        <dbReference type="EMBL" id="HCL02240.1"/>
    </source>
</evidence>